<evidence type="ECO:0000313" key="2">
    <source>
        <dbReference type="EMBL" id="RHY95500.1"/>
    </source>
</evidence>
<dbReference type="SMART" id="SM00028">
    <property type="entry name" value="TPR"/>
    <property type="match status" value="2"/>
</dbReference>
<proteinExistence type="predicted"/>
<protein>
    <submittedName>
        <fullName evidence="3">Uncharacterized protein</fullName>
    </submittedName>
</protein>
<dbReference type="Gene3D" id="2.60.120.620">
    <property type="entry name" value="q2cbj1_9rhob like domain"/>
    <property type="match status" value="1"/>
</dbReference>
<evidence type="ECO:0000256" key="1">
    <source>
        <dbReference type="PROSITE-ProRule" id="PRU00339"/>
    </source>
</evidence>
<dbReference type="AlphaFoldDB" id="A0A418F1M6"/>
<dbReference type="InterPro" id="IPR019734">
    <property type="entry name" value="TPR_rpt"/>
</dbReference>
<evidence type="ECO:0000313" key="3">
    <source>
        <dbReference type="EMBL" id="RHZ22456.1"/>
    </source>
</evidence>
<evidence type="ECO:0000313" key="5">
    <source>
        <dbReference type="Proteomes" id="UP000285712"/>
    </source>
</evidence>
<dbReference type="EMBL" id="QUTH01002994">
    <property type="protein sequence ID" value="RHZ22456.1"/>
    <property type="molecule type" value="Genomic_DNA"/>
</dbReference>
<dbReference type="Proteomes" id="UP000285712">
    <property type="component" value="Unassembled WGS sequence"/>
</dbReference>
<accession>A0A418F1M6</accession>
<reference evidence="4 5" key="1">
    <citation type="submission" date="2018-08" db="EMBL/GenBank/DDBJ databases">
        <title>Aphanomyces genome sequencing and annotation.</title>
        <authorList>
            <person name="Minardi D."/>
            <person name="Oidtmann B."/>
            <person name="Van Der Giezen M."/>
            <person name="Studholme D.J."/>
        </authorList>
    </citation>
    <scope>NUCLEOTIDE SEQUENCE [LARGE SCALE GENOMIC DNA]</scope>
    <source>
        <strain evidence="3 4">Da</strain>
        <strain evidence="2 5">Sv</strain>
    </source>
</reference>
<dbReference type="PROSITE" id="PS50005">
    <property type="entry name" value="TPR"/>
    <property type="match status" value="1"/>
</dbReference>
<dbReference type="EMBL" id="QUTG01002605">
    <property type="protein sequence ID" value="RHY95500.1"/>
    <property type="molecule type" value="Genomic_DNA"/>
</dbReference>
<keyword evidence="1" id="KW-0802">TPR repeat</keyword>
<dbReference type="SUPFAM" id="SSF48452">
    <property type="entry name" value="TPR-like"/>
    <property type="match status" value="1"/>
</dbReference>
<dbReference type="PANTHER" id="PTHR46014">
    <property type="entry name" value="TETRATRICOPEPTIDE REPEAT PROTEIN 1"/>
    <property type="match status" value="1"/>
</dbReference>
<feature type="repeat" description="TPR" evidence="1">
    <location>
        <begin position="36"/>
        <end position="69"/>
    </location>
</feature>
<dbReference type="InterPro" id="IPR052769">
    <property type="entry name" value="TPR_domain_protein"/>
</dbReference>
<name>A0A418F1M6_APHAT</name>
<dbReference type="Gene3D" id="1.25.40.10">
    <property type="entry name" value="Tetratricopeptide repeat domain"/>
    <property type="match status" value="1"/>
</dbReference>
<gene>
    <name evidence="2" type="ORF">DYB35_004046</name>
    <name evidence="3" type="ORF">DYB37_000983</name>
</gene>
<dbReference type="Proteomes" id="UP000285430">
    <property type="component" value="Unassembled WGS sequence"/>
</dbReference>
<dbReference type="VEuPathDB" id="FungiDB:H257_07469"/>
<dbReference type="PANTHER" id="PTHR46014:SF1">
    <property type="entry name" value="TETRATRICOPEPTIDE REPEAT PROTEIN 1"/>
    <property type="match status" value="1"/>
</dbReference>
<organism evidence="3 4">
    <name type="scientific">Aphanomyces astaci</name>
    <name type="common">Crayfish plague agent</name>
    <dbReference type="NCBI Taxonomy" id="112090"/>
    <lineage>
        <taxon>Eukaryota</taxon>
        <taxon>Sar</taxon>
        <taxon>Stramenopiles</taxon>
        <taxon>Oomycota</taxon>
        <taxon>Saprolegniomycetes</taxon>
        <taxon>Saprolegniales</taxon>
        <taxon>Verrucalvaceae</taxon>
        <taxon>Aphanomyces</taxon>
    </lineage>
</organism>
<sequence>MLDRGSDADTGTDVVDVSADGSFDIQNQQRRGMPTWEALKAEGSSYFQKKDYENALAKYASALVDAPHDQHHVLHGNRATCLFQLKKFRDALVEIHKALALVPTWDKGLIRKQCILQALHKAQGPKQQPLGAVYTDKASVIPDTSESKESQLVWRRLMRGLESANQDCLDGVFAKLTNETDFRKVMYPGMTADDIRNHHMPRTLKQLLEDPWYEQEMIDLMPKIQAKANSVLDNVKRKGATVGDVMDAATEAILRPQVLREAFGREVLTMLQRVATKKHAMLAQDASRIADPDAACALWDQLHEATLTSLLGADSAPRFFGVQDDFLGADFVPLVRSDVLRMHKQGQLVRGDGCHVRFLDVSTDSNKAFADNFPALAELVEKLHALPHEINHKRRRRHDHNPTAIQLCAESTCATTLVALQAGESQPMRLDCGIDAQHDNGYRITCIYCISGMPNPGLNDREYENSEPGGGGAIQLHTTSNHHATLAAVPDRIVVLQSQHVLHGITPVPDPSSPMYFVLFRIHGSLE</sequence>
<dbReference type="InterPro" id="IPR011990">
    <property type="entry name" value="TPR-like_helical_dom_sf"/>
</dbReference>
<comment type="caution">
    <text evidence="3">The sequence shown here is derived from an EMBL/GenBank/DDBJ whole genome shotgun (WGS) entry which is preliminary data.</text>
</comment>
<evidence type="ECO:0000313" key="4">
    <source>
        <dbReference type="Proteomes" id="UP000285430"/>
    </source>
</evidence>